<dbReference type="PANTHER" id="PTHR10458:SF22">
    <property type="entry name" value="PEPTIDE DEFORMYLASE"/>
    <property type="match status" value="1"/>
</dbReference>
<dbReference type="PANTHER" id="PTHR10458">
    <property type="entry name" value="PEPTIDE DEFORMYLASE"/>
    <property type="match status" value="1"/>
</dbReference>
<keyword evidence="2" id="KW-0479">Metal-binding</keyword>
<dbReference type="NCBIfam" id="NF001159">
    <property type="entry name" value="PRK00150.1-3"/>
    <property type="match status" value="1"/>
</dbReference>
<protein>
    <recommendedName>
        <fullName evidence="2">Peptide deformylase</fullName>
        <shortName evidence="2">PDF</shortName>
        <ecNumber evidence="2">3.5.1.88</ecNumber>
    </recommendedName>
    <alternativeName>
        <fullName evidence="2">Polypeptide deformylase</fullName>
    </alternativeName>
</protein>
<dbReference type="PATRIC" id="fig|556287.9.peg.641"/>
<sequence>MTKKSLIFFPDPVLRKVSRSVETIDSDIIHLIEDMFEVMYSSDGIGLAAVQIGILYRVVVIDLNTKSPLVFINPTIVSSSNDCSVCEEGCLSIPNYRADVKRASFVTVKYLDSNAQPQIIYADGLLATCLQHEIDHLNGILFIDHISRLKRDMIINKLSKLVRNA</sequence>
<organism evidence="3 4">
    <name type="scientific">Candidatus Liberibacter solanacearum</name>
    <dbReference type="NCBI Taxonomy" id="556287"/>
    <lineage>
        <taxon>Bacteria</taxon>
        <taxon>Pseudomonadati</taxon>
        <taxon>Pseudomonadota</taxon>
        <taxon>Alphaproteobacteria</taxon>
        <taxon>Hyphomicrobiales</taxon>
        <taxon>Rhizobiaceae</taxon>
        <taxon>Liberibacter</taxon>
    </lineage>
</organism>
<dbReference type="InterPro" id="IPR036821">
    <property type="entry name" value="Peptide_deformylase_sf"/>
</dbReference>
<dbReference type="RefSeq" id="WP_034441943.1">
    <property type="nucleotide sequence ID" value="NZ_JMTK01000002.1"/>
</dbReference>
<comment type="cofactor">
    <cofactor evidence="2">
        <name>Fe(2+)</name>
        <dbReference type="ChEBI" id="CHEBI:29033"/>
    </cofactor>
    <text evidence="2">Binds 1 Fe(2+) ion.</text>
</comment>
<dbReference type="HAMAP" id="MF_00163">
    <property type="entry name" value="Pep_deformylase"/>
    <property type="match status" value="1"/>
</dbReference>
<gene>
    <name evidence="2" type="primary">def</name>
    <name evidence="3" type="ORF">DJ66_0617</name>
</gene>
<comment type="catalytic activity">
    <reaction evidence="2">
        <text>N-terminal N-formyl-L-methionyl-[peptide] + H2O = N-terminal L-methionyl-[peptide] + formate</text>
        <dbReference type="Rhea" id="RHEA:24420"/>
        <dbReference type="Rhea" id="RHEA-COMP:10639"/>
        <dbReference type="Rhea" id="RHEA-COMP:10640"/>
        <dbReference type="ChEBI" id="CHEBI:15377"/>
        <dbReference type="ChEBI" id="CHEBI:15740"/>
        <dbReference type="ChEBI" id="CHEBI:49298"/>
        <dbReference type="ChEBI" id="CHEBI:64731"/>
        <dbReference type="EC" id="3.5.1.88"/>
    </reaction>
</comment>
<dbReference type="GO" id="GO:0042586">
    <property type="term" value="F:peptide deformylase activity"/>
    <property type="evidence" value="ECO:0007669"/>
    <property type="project" value="UniProtKB-UniRule"/>
</dbReference>
<proteinExistence type="inferred from homology"/>
<dbReference type="PIRSF" id="PIRSF004749">
    <property type="entry name" value="Pep_def"/>
    <property type="match status" value="1"/>
</dbReference>
<comment type="similarity">
    <text evidence="1 2">Belongs to the polypeptide deformylase family.</text>
</comment>
<reference evidence="3 4" key="1">
    <citation type="journal article" date="2015" name="Phytopathology">
        <title>Genomes of Candidatus Liberibacter solanacearum haplotype A from New Zealand and the USA suggest significant genome plasticity in the species.</title>
        <authorList>
            <person name="Thompson S.M."/>
            <person name="Johnson C.P."/>
            <person name="Lu A.Y."/>
            <person name="Frampton R.A."/>
            <person name="Sullivan K.L."/>
            <person name="Fiers M.W."/>
            <person name="Crowhurst R.N."/>
            <person name="Pitman A.R."/>
            <person name="Scott I."/>
            <person name="Gudmestad N.C."/>
            <person name="Smith G.R."/>
        </authorList>
    </citation>
    <scope>NUCLEOTIDE SEQUENCE [LARGE SCALE GENOMIC DNA]</scope>
    <source>
        <strain evidence="3 4">LsoNZ1</strain>
    </source>
</reference>
<dbReference type="EMBL" id="JMTK01000002">
    <property type="protein sequence ID" value="KJZ81889.1"/>
    <property type="molecule type" value="Genomic_DNA"/>
</dbReference>
<dbReference type="GO" id="GO:0006412">
    <property type="term" value="P:translation"/>
    <property type="evidence" value="ECO:0007669"/>
    <property type="project" value="UniProtKB-UniRule"/>
</dbReference>
<dbReference type="SUPFAM" id="SSF56420">
    <property type="entry name" value="Peptide deformylase"/>
    <property type="match status" value="1"/>
</dbReference>
<dbReference type="PRINTS" id="PR01576">
    <property type="entry name" value="PDEFORMYLASE"/>
</dbReference>
<dbReference type="CDD" id="cd00487">
    <property type="entry name" value="Pep_deformylase"/>
    <property type="match status" value="1"/>
</dbReference>
<feature type="binding site" evidence="2">
    <location>
        <position position="136"/>
    </location>
    <ligand>
        <name>Fe cation</name>
        <dbReference type="ChEBI" id="CHEBI:24875"/>
    </ligand>
</feature>
<dbReference type="Proteomes" id="UP000033731">
    <property type="component" value="Unassembled WGS sequence"/>
</dbReference>
<feature type="active site" evidence="2">
    <location>
        <position position="133"/>
    </location>
</feature>
<evidence type="ECO:0000256" key="1">
    <source>
        <dbReference type="ARBA" id="ARBA00010759"/>
    </source>
</evidence>
<dbReference type="GO" id="GO:0046872">
    <property type="term" value="F:metal ion binding"/>
    <property type="evidence" value="ECO:0007669"/>
    <property type="project" value="UniProtKB-KW"/>
</dbReference>
<evidence type="ECO:0000256" key="2">
    <source>
        <dbReference type="HAMAP-Rule" id="MF_00163"/>
    </source>
</evidence>
<dbReference type="Pfam" id="PF01327">
    <property type="entry name" value="Pep_deformylase"/>
    <property type="match status" value="1"/>
</dbReference>
<dbReference type="NCBIfam" id="TIGR00079">
    <property type="entry name" value="pept_deformyl"/>
    <property type="match status" value="1"/>
</dbReference>
<dbReference type="AlphaFoldDB" id="A0A095BFH1"/>
<feature type="binding site" evidence="2">
    <location>
        <position position="132"/>
    </location>
    <ligand>
        <name>Fe cation</name>
        <dbReference type="ChEBI" id="CHEBI:24875"/>
    </ligand>
</feature>
<comment type="function">
    <text evidence="2">Removes the formyl group from the N-terminal Met of newly synthesized proteins. Requires at least a dipeptide for an efficient rate of reaction. N-terminal L-methionine is a prerequisite for activity but the enzyme has broad specificity at other positions.</text>
</comment>
<comment type="caution">
    <text evidence="3">The sequence shown here is derived from an EMBL/GenBank/DDBJ whole genome shotgun (WGS) entry which is preliminary data.</text>
</comment>
<accession>A0A095BFH1</accession>
<name>A0A095BFH1_9HYPH</name>
<feature type="binding site" evidence="2">
    <location>
        <position position="90"/>
    </location>
    <ligand>
        <name>Fe cation</name>
        <dbReference type="ChEBI" id="CHEBI:24875"/>
    </ligand>
</feature>
<evidence type="ECO:0000313" key="3">
    <source>
        <dbReference type="EMBL" id="KJZ81889.1"/>
    </source>
</evidence>
<keyword evidence="2" id="KW-0648">Protein biosynthesis</keyword>
<dbReference type="InterPro" id="IPR023635">
    <property type="entry name" value="Peptide_deformylase"/>
</dbReference>
<keyword evidence="4" id="KW-1185">Reference proteome</keyword>
<keyword evidence="2 3" id="KW-0378">Hydrolase</keyword>
<dbReference type="Gene3D" id="3.90.45.10">
    <property type="entry name" value="Peptide deformylase"/>
    <property type="match status" value="1"/>
</dbReference>
<dbReference type="EC" id="3.5.1.88" evidence="2"/>
<keyword evidence="2" id="KW-0408">Iron</keyword>
<evidence type="ECO:0000313" key="4">
    <source>
        <dbReference type="Proteomes" id="UP000033731"/>
    </source>
</evidence>